<sequence length="204" mass="23248">MTNDLRVGEAFGREKLVEQNKLFATYYDDIFLRLFGLDCISISPEDLTTVHATLEVEMTMTRTTIRRVFPHLQDSVALKWKLLGLRLCCPASATFQFDKTQFITSVDWTIDFLTGFSGLLTIEEVVLVLQNARIAYNAYLDPGNHDADLDWPMEEAIEQQGGAIDDLTRVTSEPSPWQSECEWRNDYTGAIMFRDGQGDDFVMV</sequence>
<accession>A0A8K1C870</accession>
<comment type="caution">
    <text evidence="1">The sequence shown here is derived from an EMBL/GenBank/DDBJ whole genome shotgun (WGS) entry which is preliminary data.</text>
</comment>
<proteinExistence type="predicted"/>
<dbReference type="AlphaFoldDB" id="A0A8K1C870"/>
<name>A0A8K1C870_PYTOL</name>
<organism evidence="1 2">
    <name type="scientific">Pythium oligandrum</name>
    <name type="common">Mycoparasitic fungus</name>
    <dbReference type="NCBI Taxonomy" id="41045"/>
    <lineage>
        <taxon>Eukaryota</taxon>
        <taxon>Sar</taxon>
        <taxon>Stramenopiles</taxon>
        <taxon>Oomycota</taxon>
        <taxon>Peronosporomycetes</taxon>
        <taxon>Pythiales</taxon>
        <taxon>Pythiaceae</taxon>
        <taxon>Pythium</taxon>
    </lineage>
</organism>
<evidence type="ECO:0000313" key="1">
    <source>
        <dbReference type="EMBL" id="TMW58203.1"/>
    </source>
</evidence>
<protein>
    <recommendedName>
        <fullName evidence="3">Transposase</fullName>
    </recommendedName>
</protein>
<evidence type="ECO:0008006" key="3">
    <source>
        <dbReference type="Google" id="ProtNLM"/>
    </source>
</evidence>
<keyword evidence="2" id="KW-1185">Reference proteome</keyword>
<dbReference type="OrthoDB" id="109488at2759"/>
<reference evidence="1" key="1">
    <citation type="submission" date="2019-03" db="EMBL/GenBank/DDBJ databases">
        <title>Long read genome sequence of the mycoparasitic Pythium oligandrum ATCC 38472 isolated from sugarbeet rhizosphere.</title>
        <authorList>
            <person name="Gaulin E."/>
        </authorList>
    </citation>
    <scope>NUCLEOTIDE SEQUENCE</scope>
    <source>
        <strain evidence="1">ATCC 38472_TT</strain>
    </source>
</reference>
<evidence type="ECO:0000313" key="2">
    <source>
        <dbReference type="Proteomes" id="UP000794436"/>
    </source>
</evidence>
<dbReference type="Proteomes" id="UP000794436">
    <property type="component" value="Unassembled WGS sequence"/>
</dbReference>
<dbReference type="EMBL" id="SPLM01000112">
    <property type="protein sequence ID" value="TMW58203.1"/>
    <property type="molecule type" value="Genomic_DNA"/>
</dbReference>
<gene>
    <name evidence="1" type="ORF">Poli38472_011791</name>
</gene>